<evidence type="ECO:0000313" key="2">
    <source>
        <dbReference type="EMBL" id="KLO37722.1"/>
    </source>
</evidence>
<keyword evidence="3" id="KW-1185">Reference proteome</keyword>
<name>A0A0I9YCW0_9MYCO</name>
<sequence>MTQTLAQVRAYLCRKFAQAGVAGIAAEPDSASVTFLGTEPIEVLRFRSGADGLLHYVSLGCSRYPMTDPTEMLADRLRGPRAEVVLCLRDPGPVTGLARSLAVLAATPAVDGVVLVEDALIDLGSPLWVRPSGRLPFTAVLLGRSDIPDLPLVPPRDPVRFLSVTPITATEAAWVRLNGVLGAQALRQAWQSDGVDVLDPNRRAAQPD</sequence>
<protein>
    <submittedName>
        <fullName evidence="2">Suppressor of fused protein (SUFU)</fullName>
    </submittedName>
</protein>
<organism evidence="2 3">
    <name type="scientific">Mycobacterium haemophilum</name>
    <dbReference type="NCBI Taxonomy" id="29311"/>
    <lineage>
        <taxon>Bacteria</taxon>
        <taxon>Bacillati</taxon>
        <taxon>Actinomycetota</taxon>
        <taxon>Actinomycetes</taxon>
        <taxon>Mycobacteriales</taxon>
        <taxon>Mycobacteriaceae</taxon>
        <taxon>Mycobacterium</taxon>
    </lineage>
</organism>
<reference evidence="2 3" key="1">
    <citation type="submission" date="2015-05" db="EMBL/GenBank/DDBJ databases">
        <title>Genome sequence of Mycobacterium haemophilum.</title>
        <authorList>
            <person name="Greninger A.L."/>
            <person name="Cunningham G."/>
            <person name="Miller S."/>
        </authorList>
    </citation>
    <scope>NUCLEOTIDE SEQUENCE [LARGE SCALE GENOMIC DNA]</scope>
    <source>
        <strain evidence="3">UC1</strain>
    </source>
</reference>
<evidence type="ECO:0000259" key="1">
    <source>
        <dbReference type="Pfam" id="PF05076"/>
    </source>
</evidence>
<dbReference type="InterPro" id="IPR020941">
    <property type="entry name" value="SUFU-like_domain"/>
</dbReference>
<dbReference type="Pfam" id="PF05076">
    <property type="entry name" value="SUFU"/>
    <property type="match status" value="1"/>
</dbReference>
<dbReference type="RefSeq" id="WP_047314929.1">
    <property type="nucleotide sequence ID" value="NZ_LDPQ01000009.1"/>
</dbReference>
<accession>A0A0I9YCW0</accession>
<dbReference type="Proteomes" id="UP000036334">
    <property type="component" value="Unassembled WGS sequence"/>
</dbReference>
<dbReference type="AlphaFoldDB" id="A0A0I9YCW0"/>
<proteinExistence type="predicted"/>
<gene>
    <name evidence="2" type="ORF">ABH38_07075</name>
</gene>
<dbReference type="PATRIC" id="fig|29311.18.peg.4371"/>
<comment type="caution">
    <text evidence="2">The sequence shown here is derived from an EMBL/GenBank/DDBJ whole genome shotgun (WGS) entry which is preliminary data.</text>
</comment>
<evidence type="ECO:0000313" key="3">
    <source>
        <dbReference type="Proteomes" id="UP000036334"/>
    </source>
</evidence>
<dbReference type="EMBL" id="LDPR01000004">
    <property type="protein sequence ID" value="KLO37722.1"/>
    <property type="molecule type" value="Genomic_DNA"/>
</dbReference>
<feature type="domain" description="Suppressor of fused-like" evidence="1">
    <location>
        <begin position="37"/>
        <end position="203"/>
    </location>
</feature>
<dbReference type="STRING" id="1202450.B586_07785"/>